<dbReference type="GO" id="GO:0030295">
    <property type="term" value="F:protein kinase activator activity"/>
    <property type="evidence" value="ECO:0007669"/>
    <property type="project" value="TreeGrafter"/>
</dbReference>
<dbReference type="KEGG" id="mmr:Mmar10_1443"/>
<evidence type="ECO:0000256" key="7">
    <source>
        <dbReference type="ARBA" id="ARBA00022692"/>
    </source>
</evidence>
<comment type="subcellular location">
    <subcellularLocation>
        <location evidence="2">Cell membrane</location>
        <topology evidence="2">Multi-pass membrane protein</topology>
    </subcellularLocation>
</comment>
<dbReference type="Pfam" id="PF00672">
    <property type="entry name" value="HAMP"/>
    <property type="match status" value="1"/>
</dbReference>
<evidence type="ECO:0000256" key="10">
    <source>
        <dbReference type="ARBA" id="ARBA00022840"/>
    </source>
</evidence>
<evidence type="ECO:0000256" key="2">
    <source>
        <dbReference type="ARBA" id="ARBA00004651"/>
    </source>
</evidence>
<dbReference type="HOGENOM" id="CLU_019564_1_0_5"/>
<dbReference type="PIRSF" id="PIRSF037532">
    <property type="entry name" value="STHK_NtrY"/>
    <property type="match status" value="1"/>
</dbReference>
<keyword evidence="4" id="KW-1003">Cell membrane</keyword>
<keyword evidence="17" id="KW-1185">Reference proteome</keyword>
<protein>
    <recommendedName>
        <fullName evidence="3">histidine kinase</fullName>
        <ecNumber evidence="3">2.7.13.3</ecNumber>
    </recommendedName>
</protein>
<dbReference type="eggNOG" id="COG5000">
    <property type="taxonomic scope" value="Bacteria"/>
</dbReference>
<name>Q0APQ2_MARMM</name>
<dbReference type="Gene3D" id="1.10.287.130">
    <property type="match status" value="1"/>
</dbReference>
<evidence type="ECO:0000259" key="15">
    <source>
        <dbReference type="PROSITE" id="PS50885"/>
    </source>
</evidence>
<dbReference type="SMART" id="SM00304">
    <property type="entry name" value="HAMP"/>
    <property type="match status" value="1"/>
</dbReference>
<evidence type="ECO:0000256" key="11">
    <source>
        <dbReference type="ARBA" id="ARBA00022989"/>
    </source>
</evidence>
<dbReference type="InterPro" id="IPR003594">
    <property type="entry name" value="HATPase_dom"/>
</dbReference>
<dbReference type="PROSITE" id="PS50885">
    <property type="entry name" value="HAMP"/>
    <property type="match status" value="1"/>
</dbReference>
<dbReference type="SUPFAM" id="SSF55874">
    <property type="entry name" value="ATPase domain of HSP90 chaperone/DNA topoisomerase II/histidine kinase"/>
    <property type="match status" value="1"/>
</dbReference>
<keyword evidence="5" id="KW-0597">Phosphoprotein</keyword>
<dbReference type="InterPro" id="IPR003660">
    <property type="entry name" value="HAMP_dom"/>
</dbReference>
<dbReference type="STRING" id="394221.Mmar10_1443"/>
<dbReference type="GO" id="GO:0000156">
    <property type="term" value="F:phosphorelay response regulator activity"/>
    <property type="evidence" value="ECO:0007669"/>
    <property type="project" value="TreeGrafter"/>
</dbReference>
<dbReference type="Pfam" id="PF00512">
    <property type="entry name" value="HisKA"/>
    <property type="match status" value="1"/>
</dbReference>
<dbReference type="CDD" id="cd06225">
    <property type="entry name" value="HAMP"/>
    <property type="match status" value="1"/>
</dbReference>
<feature type="domain" description="Histidine kinase" evidence="14">
    <location>
        <begin position="523"/>
        <end position="741"/>
    </location>
</feature>
<dbReference type="Pfam" id="PF02518">
    <property type="entry name" value="HATPase_c"/>
    <property type="match status" value="1"/>
</dbReference>
<dbReference type="PANTHER" id="PTHR42878">
    <property type="entry name" value="TWO-COMPONENT HISTIDINE KINASE"/>
    <property type="match status" value="1"/>
</dbReference>
<evidence type="ECO:0000313" key="17">
    <source>
        <dbReference type="Proteomes" id="UP000001964"/>
    </source>
</evidence>
<evidence type="ECO:0000313" key="16">
    <source>
        <dbReference type="EMBL" id="ABI65735.1"/>
    </source>
</evidence>
<dbReference type="CDD" id="cd00082">
    <property type="entry name" value="HisKA"/>
    <property type="match status" value="1"/>
</dbReference>
<evidence type="ECO:0000256" key="12">
    <source>
        <dbReference type="ARBA" id="ARBA00023012"/>
    </source>
</evidence>
<dbReference type="InterPro" id="IPR050351">
    <property type="entry name" value="BphY/WalK/GraS-like"/>
</dbReference>
<keyword evidence="8" id="KW-0547">Nucleotide-binding</keyword>
<dbReference type="InterPro" id="IPR003661">
    <property type="entry name" value="HisK_dim/P_dom"/>
</dbReference>
<reference evidence="16 17" key="1">
    <citation type="submission" date="2006-08" db="EMBL/GenBank/DDBJ databases">
        <title>Complete sequence of Maricaulis maris MCS10.</title>
        <authorList>
            <consortium name="US DOE Joint Genome Institute"/>
            <person name="Copeland A."/>
            <person name="Lucas S."/>
            <person name="Lapidus A."/>
            <person name="Barry K."/>
            <person name="Detter J.C."/>
            <person name="Glavina del Rio T."/>
            <person name="Hammon N."/>
            <person name="Israni S."/>
            <person name="Dalin E."/>
            <person name="Tice H."/>
            <person name="Pitluck S."/>
            <person name="Saunders E."/>
            <person name="Brettin T."/>
            <person name="Bruce D."/>
            <person name="Han C."/>
            <person name="Tapia R."/>
            <person name="Gilna P."/>
            <person name="Schmutz J."/>
            <person name="Larimer F."/>
            <person name="Land M."/>
            <person name="Hauser L."/>
            <person name="Kyrpides N."/>
            <person name="Mikhailova N."/>
            <person name="Viollier P."/>
            <person name="Stephens C."/>
            <person name="Richardson P."/>
        </authorList>
    </citation>
    <scope>NUCLEOTIDE SEQUENCE [LARGE SCALE GENOMIC DNA]</scope>
    <source>
        <strain evidence="16 17">MCS10</strain>
    </source>
</reference>
<dbReference type="GO" id="GO:0005524">
    <property type="term" value="F:ATP binding"/>
    <property type="evidence" value="ECO:0007669"/>
    <property type="project" value="UniProtKB-KW"/>
</dbReference>
<dbReference type="InterPro" id="IPR005467">
    <property type="entry name" value="His_kinase_dom"/>
</dbReference>
<dbReference type="PANTHER" id="PTHR42878:SF7">
    <property type="entry name" value="SENSOR HISTIDINE KINASE GLRK"/>
    <property type="match status" value="1"/>
</dbReference>
<dbReference type="GO" id="GO:0007234">
    <property type="term" value="P:osmosensory signaling via phosphorelay pathway"/>
    <property type="evidence" value="ECO:0007669"/>
    <property type="project" value="TreeGrafter"/>
</dbReference>
<proteinExistence type="predicted"/>
<dbReference type="GO" id="GO:0000155">
    <property type="term" value="F:phosphorelay sensor kinase activity"/>
    <property type="evidence" value="ECO:0007669"/>
    <property type="project" value="InterPro"/>
</dbReference>
<dbReference type="SUPFAM" id="SSF55785">
    <property type="entry name" value="PYP-like sensor domain (PAS domain)"/>
    <property type="match status" value="1"/>
</dbReference>
<feature type="domain" description="HAMP" evidence="15">
    <location>
        <begin position="336"/>
        <end position="389"/>
    </location>
</feature>
<dbReference type="Gene3D" id="6.10.340.10">
    <property type="match status" value="1"/>
</dbReference>
<evidence type="ECO:0000256" key="5">
    <source>
        <dbReference type="ARBA" id="ARBA00022553"/>
    </source>
</evidence>
<dbReference type="SMART" id="SM00387">
    <property type="entry name" value="HATPase_c"/>
    <property type="match status" value="1"/>
</dbReference>
<dbReference type="InterPro" id="IPR035965">
    <property type="entry name" value="PAS-like_dom_sf"/>
</dbReference>
<keyword evidence="11" id="KW-1133">Transmembrane helix</keyword>
<dbReference type="AlphaFoldDB" id="Q0APQ2"/>
<keyword evidence="6" id="KW-0808">Transferase</keyword>
<evidence type="ECO:0000259" key="14">
    <source>
        <dbReference type="PROSITE" id="PS50109"/>
    </source>
</evidence>
<keyword evidence="12" id="KW-0902">Two-component regulatory system</keyword>
<dbReference type="PRINTS" id="PR00344">
    <property type="entry name" value="BCTRLSENSOR"/>
</dbReference>
<accession>Q0APQ2</accession>
<gene>
    <name evidence="16" type="ordered locus">Mmar10_1443</name>
</gene>
<keyword evidence="10" id="KW-0067">ATP-binding</keyword>
<keyword evidence="9 16" id="KW-0418">Kinase</keyword>
<organism evidence="16 17">
    <name type="scientific">Maricaulis maris (strain MCS10)</name>
    <name type="common">Caulobacter maris</name>
    <dbReference type="NCBI Taxonomy" id="394221"/>
    <lineage>
        <taxon>Bacteria</taxon>
        <taxon>Pseudomonadati</taxon>
        <taxon>Pseudomonadota</taxon>
        <taxon>Alphaproteobacteria</taxon>
        <taxon>Maricaulales</taxon>
        <taxon>Maricaulaceae</taxon>
        <taxon>Maricaulis</taxon>
    </lineage>
</organism>
<evidence type="ECO:0000256" key="1">
    <source>
        <dbReference type="ARBA" id="ARBA00000085"/>
    </source>
</evidence>
<evidence type="ECO:0000256" key="13">
    <source>
        <dbReference type="ARBA" id="ARBA00023136"/>
    </source>
</evidence>
<dbReference type="EMBL" id="CP000449">
    <property type="protein sequence ID" value="ABI65735.1"/>
    <property type="molecule type" value="Genomic_DNA"/>
</dbReference>
<evidence type="ECO:0000256" key="3">
    <source>
        <dbReference type="ARBA" id="ARBA00012438"/>
    </source>
</evidence>
<evidence type="ECO:0000256" key="4">
    <source>
        <dbReference type="ARBA" id="ARBA00022475"/>
    </source>
</evidence>
<comment type="catalytic activity">
    <reaction evidence="1">
        <text>ATP + protein L-histidine = ADP + protein N-phospho-L-histidine.</text>
        <dbReference type="EC" id="2.7.13.3"/>
    </reaction>
</comment>
<sequence>MQQRSNDALLQHVRPHLPNADPKPLIRNISPRSAALFGIGFVASAVFLTIAATGLLGDNGVMRLSDRTAMAMLIGNSVLIAGLAGVVIVRFVRRVRARRFGEPTPRLHLRFVALFSLAAAAPAILAALFLGAVLNRGVDYWFGERISTVVDGTATVAREIYERETTEAGYKLAAMAEALNRPDAVETFSTSRIQFIWGLSSLAAEQRFSAAYVVDGRGNLLAQTRFQENEPYVAPSTRLYELASDGGVAVSTPEFSPVGADVVRLLHQLEAYDDAYLFVSIPMNVDLFRQMEEARVALRRADEQESSIRQTFFLLYFEVAALILIGSVWLGLSAATRVVTPISRLVAAAERVRRGDLEARVQMGRDDDEIAALARAFNRMTRQLRTQRRELIESHAESEQRRAFIEAILAGVRAGVIGLDKDDKVTLINRSAIAMLSPGADDRIGTHLEDITPALADLVLDARRRPGSVAEAQIDLETPDEQIRHITARASLDEEAGLVITFDDVTRLVTAQRNAAWREVARRIAHEIKNPLTPIQLSAERIKRKYRAEISSDLETFDRCTETIIRQVSDIGRMVDEFSSFARMPQPKVEAVELGELTKSAVFARRVASASVDVTFDKPDQPVLGLCDARLSSQALANILKNASESVEARMEKDGGAGSISVQLTERDGSAIIEVTDNGLGWPTPNRERLTEPYMTTREKGTGLGLAIVKRVMEDHKGRLELDLPASGSGAVVRLIFPLADLPEQELQSIQEA</sequence>
<dbReference type="PROSITE" id="PS50109">
    <property type="entry name" value="HIS_KIN"/>
    <property type="match status" value="1"/>
</dbReference>
<dbReference type="Pfam" id="PF19312">
    <property type="entry name" value="NtrY_N"/>
    <property type="match status" value="1"/>
</dbReference>
<dbReference type="GO" id="GO:0005886">
    <property type="term" value="C:plasma membrane"/>
    <property type="evidence" value="ECO:0007669"/>
    <property type="project" value="UniProtKB-SubCell"/>
</dbReference>
<dbReference type="Gene3D" id="3.30.450.20">
    <property type="entry name" value="PAS domain"/>
    <property type="match status" value="1"/>
</dbReference>
<dbReference type="Gene3D" id="3.30.565.10">
    <property type="entry name" value="Histidine kinase-like ATPase, C-terminal domain"/>
    <property type="match status" value="1"/>
</dbReference>
<keyword evidence="7" id="KW-0812">Transmembrane</keyword>
<dbReference type="SUPFAM" id="SSF47384">
    <property type="entry name" value="Homodimeric domain of signal transducing histidine kinase"/>
    <property type="match status" value="1"/>
</dbReference>
<dbReference type="Proteomes" id="UP000001964">
    <property type="component" value="Chromosome"/>
</dbReference>
<evidence type="ECO:0000256" key="8">
    <source>
        <dbReference type="ARBA" id="ARBA00022741"/>
    </source>
</evidence>
<dbReference type="InterPro" id="IPR017232">
    <property type="entry name" value="NtrY"/>
</dbReference>
<dbReference type="InterPro" id="IPR045671">
    <property type="entry name" value="NtrY-like_N"/>
</dbReference>
<dbReference type="SUPFAM" id="SSF158472">
    <property type="entry name" value="HAMP domain-like"/>
    <property type="match status" value="1"/>
</dbReference>
<dbReference type="SMART" id="SM00388">
    <property type="entry name" value="HisKA"/>
    <property type="match status" value="1"/>
</dbReference>
<evidence type="ECO:0000256" key="6">
    <source>
        <dbReference type="ARBA" id="ARBA00022679"/>
    </source>
</evidence>
<dbReference type="InterPro" id="IPR036097">
    <property type="entry name" value="HisK_dim/P_sf"/>
</dbReference>
<dbReference type="EC" id="2.7.13.3" evidence="3"/>
<dbReference type="InterPro" id="IPR036890">
    <property type="entry name" value="HATPase_C_sf"/>
</dbReference>
<keyword evidence="13" id="KW-0472">Membrane</keyword>
<dbReference type="InterPro" id="IPR004358">
    <property type="entry name" value="Sig_transdc_His_kin-like_C"/>
</dbReference>
<evidence type="ECO:0000256" key="9">
    <source>
        <dbReference type="ARBA" id="ARBA00022777"/>
    </source>
</evidence>